<dbReference type="NCBIfam" id="NF008746">
    <property type="entry name" value="PRK11779.1"/>
    <property type="match status" value="1"/>
</dbReference>
<dbReference type="Pfam" id="PF08411">
    <property type="entry name" value="ExoI_SH3"/>
    <property type="match status" value="1"/>
</dbReference>
<dbReference type="STRING" id="428993.SAMN06296058_3495"/>
<feature type="binding site" evidence="14">
    <location>
        <position position="159"/>
    </location>
    <ligand>
        <name>substrate</name>
    </ligand>
</feature>
<keyword evidence="5 15" id="KW-0479">Metal-binding</keyword>
<dbReference type="EMBL" id="FUZV01000002">
    <property type="protein sequence ID" value="SKC81339.1"/>
    <property type="molecule type" value="Genomic_DNA"/>
</dbReference>
<feature type="binding site" evidence="14">
    <location>
        <position position="11"/>
    </location>
    <ligand>
        <name>substrate</name>
    </ligand>
</feature>
<name>A0A1T5M0D8_9GAMM</name>
<feature type="domain" description="ExoI C-terminal" evidence="17">
    <location>
        <begin position="354"/>
        <end position="476"/>
    </location>
</feature>
<dbReference type="Proteomes" id="UP000190341">
    <property type="component" value="Unassembled WGS sequence"/>
</dbReference>
<dbReference type="GO" id="GO:0046872">
    <property type="term" value="F:metal ion binding"/>
    <property type="evidence" value="ECO:0007669"/>
    <property type="project" value="UniProtKB-KW"/>
</dbReference>
<dbReference type="GO" id="GO:0000175">
    <property type="term" value="F:3'-5'-RNA exonuclease activity"/>
    <property type="evidence" value="ECO:0007669"/>
    <property type="project" value="InterPro"/>
</dbReference>
<feature type="binding site" evidence="15">
    <location>
        <position position="180"/>
    </location>
    <ligand>
        <name>Mg(2+)</name>
        <dbReference type="ChEBI" id="CHEBI:18420"/>
        <label>2</label>
    </ligand>
</feature>
<dbReference type="AlphaFoldDB" id="A0A1T5M0D8"/>
<sequence>MTASFLFYDLETFGADPRRSRIAQFAGVRTDSDLNLIEDPLDFFVKPADDLLPSPTATVITGITPQQALRDGVNEAEAMSKIAEAMSRPETCSLGYNSLRFDDEFVRHGLFRNFFDPYEREWRGGNSRWDLLDVMRLMHALRPDGIQWPRREDGYTSFKLEQLALLNGVRDGDAHEALSDVLATIGLGRLMRQAQPRLWEYALKLRDKRFAASLIDTTAMTPLLHISQRYPAQRMCAAMVLPLARHPQYDNRVLVFDLDGDPEALLSQDAEAIADRLYTPLADLPEGEVRVPLKEVHLNKAPVLVAQAHLRAADYQRLGIDADDIARRAERLRAAGPALAEKVRRVFAGERAYDTPDVDASLYGGFLGDGDRRRFPEIRSARPADLVGRDFGFKDARLPELLFRYRARNWRQSLTADEHTRWDDYRRRRLGSDSGLSEHSFETFHAEIATLRMTPTPDGRRQALLDQLQDWGRELEQSL</sequence>
<dbReference type="Pfam" id="PF26016">
    <property type="entry name" value="ExoI_C"/>
    <property type="match status" value="1"/>
</dbReference>
<dbReference type="PANTHER" id="PTHR11046:SF11">
    <property type="entry name" value="EXODEOXYRIBONUCLEASE I"/>
    <property type="match status" value="1"/>
</dbReference>
<dbReference type="InterPro" id="IPR034747">
    <property type="entry name" value="EXOI_SH3"/>
</dbReference>
<comment type="catalytic activity">
    <reaction evidence="1 13">
        <text>Exonucleolytic cleavage in the 3'- to 5'-direction to yield nucleoside 5'-phosphates.</text>
        <dbReference type="EC" id="3.1.11.1"/>
    </reaction>
</comment>
<evidence type="ECO:0000256" key="13">
    <source>
        <dbReference type="PIRNR" id="PIRNR000977"/>
    </source>
</evidence>
<dbReference type="OrthoDB" id="9763470at2"/>
<keyword evidence="10" id="KW-0238">DNA-binding</keyword>
<dbReference type="SMART" id="SM00479">
    <property type="entry name" value="EXOIII"/>
    <property type="match status" value="1"/>
</dbReference>
<dbReference type="InterPro" id="IPR058561">
    <property type="entry name" value="Exonuc_1_C"/>
</dbReference>
<evidence type="ECO:0000256" key="4">
    <source>
        <dbReference type="ARBA" id="ARBA00022722"/>
    </source>
</evidence>
<gene>
    <name evidence="18" type="ORF">SAMN06296058_3495</name>
</gene>
<dbReference type="InterPro" id="IPR013520">
    <property type="entry name" value="Ribonucl_H"/>
</dbReference>
<dbReference type="SUPFAM" id="SSF53098">
    <property type="entry name" value="Ribonuclease H-like"/>
    <property type="match status" value="1"/>
</dbReference>
<dbReference type="GO" id="GO:0008310">
    <property type="term" value="F:single-stranded DNA 3'-5' DNA exonuclease activity"/>
    <property type="evidence" value="ECO:0007669"/>
    <property type="project" value="UniProtKB-EC"/>
</dbReference>
<dbReference type="Pfam" id="PF00929">
    <property type="entry name" value="RNase_T"/>
    <property type="match status" value="1"/>
</dbReference>
<evidence type="ECO:0000256" key="1">
    <source>
        <dbReference type="ARBA" id="ARBA00000563"/>
    </source>
</evidence>
<evidence type="ECO:0000256" key="11">
    <source>
        <dbReference type="ARBA" id="ARBA00023204"/>
    </source>
</evidence>
<dbReference type="Gene3D" id="1.10.287.1240">
    <property type="match status" value="1"/>
</dbReference>
<dbReference type="EC" id="3.1.11.1" evidence="2 13"/>
<evidence type="ECO:0000259" key="17">
    <source>
        <dbReference type="PROSITE" id="PS51785"/>
    </source>
</evidence>
<evidence type="ECO:0000256" key="5">
    <source>
        <dbReference type="ARBA" id="ARBA00022723"/>
    </source>
</evidence>
<keyword evidence="4 13" id="KW-0540">Nuclease</keyword>
<evidence type="ECO:0000256" key="10">
    <source>
        <dbReference type="ARBA" id="ARBA00023125"/>
    </source>
</evidence>
<keyword evidence="11 13" id="KW-0234">DNA repair</keyword>
<proteinExistence type="predicted"/>
<evidence type="ECO:0000256" key="9">
    <source>
        <dbReference type="ARBA" id="ARBA00022842"/>
    </source>
</evidence>
<dbReference type="InterPro" id="IPR036397">
    <property type="entry name" value="RNaseH_sf"/>
</dbReference>
<keyword evidence="9 15" id="KW-0460">Magnesium</keyword>
<dbReference type="InterPro" id="IPR023607">
    <property type="entry name" value="Exodeoxyribonuclease_I"/>
</dbReference>
<protein>
    <recommendedName>
        <fullName evidence="3 13">Exodeoxyribonuclease I</fullName>
        <ecNumber evidence="2 13">3.1.11.1</ecNumber>
    </recommendedName>
</protein>
<dbReference type="GO" id="GO:0003677">
    <property type="term" value="F:DNA binding"/>
    <property type="evidence" value="ECO:0007669"/>
    <property type="project" value="UniProtKB-KW"/>
</dbReference>
<evidence type="ECO:0000256" key="6">
    <source>
        <dbReference type="ARBA" id="ARBA00022763"/>
    </source>
</evidence>
<evidence type="ECO:0000259" key="16">
    <source>
        <dbReference type="PROSITE" id="PS51784"/>
    </source>
</evidence>
<feature type="binding site" evidence="15">
    <location>
        <position position="9"/>
    </location>
    <ligand>
        <name>Mg(2+)</name>
        <dbReference type="ChEBI" id="CHEBI:18420"/>
        <label>1</label>
    </ligand>
</feature>
<dbReference type="PANTHER" id="PTHR11046">
    <property type="entry name" value="OLIGORIBONUCLEASE, MITOCHONDRIAL"/>
    <property type="match status" value="1"/>
</dbReference>
<accession>A0A1T5M0D8</accession>
<dbReference type="Gene3D" id="1.20.1280.70">
    <property type="entry name" value="Exonuclease ExoI, domain 3"/>
    <property type="match status" value="1"/>
</dbReference>
<dbReference type="CDD" id="cd06138">
    <property type="entry name" value="ExoI_N"/>
    <property type="match status" value="1"/>
</dbReference>
<dbReference type="PROSITE" id="PS51784">
    <property type="entry name" value="EXOI_SH3"/>
    <property type="match status" value="1"/>
</dbReference>
<dbReference type="Gene3D" id="3.30.1520.20">
    <property type="entry name" value="Exonuclease ExoI, domain 2"/>
    <property type="match status" value="1"/>
</dbReference>
<feature type="binding site" evidence="15">
    <location>
        <position position="11"/>
    </location>
    <ligand>
        <name>Mg(2+)</name>
        <dbReference type="ChEBI" id="CHEBI:18420"/>
        <label>2</label>
    </ligand>
</feature>
<reference evidence="18 19" key="1">
    <citation type="submission" date="2017-02" db="EMBL/GenBank/DDBJ databases">
        <authorList>
            <person name="Peterson S.W."/>
        </authorList>
    </citation>
    <scope>NUCLEOTIDE SEQUENCE [LARGE SCALE GENOMIC DNA]</scope>
    <source>
        <strain evidence="18 19">P15</strain>
    </source>
</reference>
<dbReference type="InterPro" id="IPR013620">
    <property type="entry name" value="Exonuc_1_SH3"/>
</dbReference>
<evidence type="ECO:0000256" key="12">
    <source>
        <dbReference type="ARBA" id="ARBA00046792"/>
    </source>
</evidence>
<evidence type="ECO:0000256" key="7">
    <source>
        <dbReference type="ARBA" id="ARBA00022801"/>
    </source>
</evidence>
<feature type="domain" description="ExoI SH3-like" evidence="16">
    <location>
        <begin position="196"/>
        <end position="351"/>
    </location>
</feature>
<dbReference type="InterPro" id="IPR022894">
    <property type="entry name" value="Oligoribonuclease"/>
</dbReference>
<evidence type="ECO:0000256" key="3">
    <source>
        <dbReference type="ARBA" id="ARBA00019900"/>
    </source>
</evidence>
<dbReference type="PIRSF" id="PIRSF000977">
    <property type="entry name" value="Exodeoxyribonuclease_I"/>
    <property type="match status" value="1"/>
</dbReference>
<keyword evidence="8 13" id="KW-0269">Exonuclease</keyword>
<evidence type="ECO:0000256" key="2">
    <source>
        <dbReference type="ARBA" id="ARBA00012108"/>
    </source>
</evidence>
<evidence type="ECO:0000256" key="14">
    <source>
        <dbReference type="PIRSR" id="PIRSR000977-1"/>
    </source>
</evidence>
<evidence type="ECO:0000256" key="8">
    <source>
        <dbReference type="ARBA" id="ARBA00022839"/>
    </source>
</evidence>
<comment type="subunit">
    <text evidence="12">Monomer. Interacts with ssb (via C-terminus); this interaction stimulates the exonuclease activity by recruiting the enzyme to its substrate.</text>
</comment>
<evidence type="ECO:0000313" key="19">
    <source>
        <dbReference type="Proteomes" id="UP000190341"/>
    </source>
</evidence>
<keyword evidence="7 13" id="KW-0378">Hydrolase</keyword>
<evidence type="ECO:0000256" key="15">
    <source>
        <dbReference type="PIRSR" id="PIRSR000977-2"/>
    </source>
</evidence>
<dbReference type="PROSITE" id="PS51785">
    <property type="entry name" value="EXOI_C"/>
    <property type="match status" value="1"/>
</dbReference>
<dbReference type="FunFam" id="3.30.420.10:FF:000033">
    <property type="entry name" value="Exodeoxyribonuclease I"/>
    <property type="match status" value="1"/>
</dbReference>
<organism evidence="18 19">
    <name type="scientific">Pseudoxanthomonas indica</name>
    <dbReference type="NCBI Taxonomy" id="428993"/>
    <lineage>
        <taxon>Bacteria</taxon>
        <taxon>Pseudomonadati</taxon>
        <taxon>Pseudomonadota</taxon>
        <taxon>Gammaproteobacteria</taxon>
        <taxon>Lysobacterales</taxon>
        <taxon>Lysobacteraceae</taxon>
        <taxon>Pseudoxanthomonas</taxon>
    </lineage>
</organism>
<keyword evidence="6 13" id="KW-0227">DNA damage</keyword>
<dbReference type="Gene3D" id="3.30.420.10">
    <property type="entry name" value="Ribonuclease H-like superfamily/Ribonuclease H"/>
    <property type="match status" value="1"/>
</dbReference>
<dbReference type="InterPro" id="IPR012337">
    <property type="entry name" value="RNaseH-like_sf"/>
</dbReference>
<evidence type="ECO:0000313" key="18">
    <source>
        <dbReference type="EMBL" id="SKC81339.1"/>
    </source>
</evidence>
<dbReference type="InterPro" id="IPR038649">
    <property type="entry name" value="EXOI_SH3_sf"/>
</dbReference>
<dbReference type="RefSeq" id="WP_079726013.1">
    <property type="nucleotide sequence ID" value="NZ_BMCL01000001.1"/>
</dbReference>
<dbReference type="GO" id="GO:0006281">
    <property type="term" value="P:DNA repair"/>
    <property type="evidence" value="ECO:0007669"/>
    <property type="project" value="UniProtKB-KW"/>
</dbReference>
<keyword evidence="19" id="KW-1185">Reference proteome</keyword>
<comment type="cofactor">
    <cofactor evidence="15">
        <name>Mg(2+)</name>
        <dbReference type="ChEBI" id="CHEBI:18420"/>
    </cofactor>
    <text evidence="15">Binds 2 Mg(2+) ions per monomer.</text>
</comment>